<dbReference type="InterPro" id="IPR000719">
    <property type="entry name" value="Prot_kinase_dom"/>
</dbReference>
<evidence type="ECO:0000313" key="3">
    <source>
        <dbReference type="EMBL" id="CAH1105480.1"/>
    </source>
</evidence>
<dbReference type="GO" id="GO:0004672">
    <property type="term" value="F:protein kinase activity"/>
    <property type="evidence" value="ECO:0007669"/>
    <property type="project" value="InterPro"/>
</dbReference>
<evidence type="ECO:0000259" key="2">
    <source>
        <dbReference type="PROSITE" id="PS50011"/>
    </source>
</evidence>
<dbReference type="PROSITE" id="PS50011">
    <property type="entry name" value="PROTEIN_KINASE_DOM"/>
    <property type="match status" value="1"/>
</dbReference>
<gene>
    <name evidence="3" type="ORF">PSYICH_LOCUS6294</name>
</gene>
<dbReference type="SUPFAM" id="SSF56112">
    <property type="entry name" value="Protein kinase-like (PK-like)"/>
    <property type="match status" value="1"/>
</dbReference>
<feature type="domain" description="Protein kinase" evidence="2">
    <location>
        <begin position="6"/>
        <end position="285"/>
    </location>
</feature>
<accession>A0A9P0CSY5</accession>
<dbReference type="Proteomes" id="UP001153636">
    <property type="component" value="Chromosome 19"/>
</dbReference>
<evidence type="ECO:0000313" key="4">
    <source>
        <dbReference type="Proteomes" id="UP001153636"/>
    </source>
</evidence>
<dbReference type="Gene3D" id="1.10.510.10">
    <property type="entry name" value="Transferase(Phosphotransferase) domain 1"/>
    <property type="match status" value="1"/>
</dbReference>
<proteinExistence type="predicted"/>
<dbReference type="GO" id="GO:0005524">
    <property type="term" value="F:ATP binding"/>
    <property type="evidence" value="ECO:0007669"/>
    <property type="project" value="InterPro"/>
</dbReference>
<dbReference type="Pfam" id="PF00069">
    <property type="entry name" value="Pkinase"/>
    <property type="match status" value="1"/>
</dbReference>
<feature type="coiled-coil region" evidence="1">
    <location>
        <begin position="260"/>
        <end position="290"/>
    </location>
</feature>
<protein>
    <recommendedName>
        <fullName evidence="2">Protein kinase domain-containing protein</fullName>
    </recommendedName>
</protein>
<organism evidence="3 4">
    <name type="scientific">Psylliodes chrysocephalus</name>
    <dbReference type="NCBI Taxonomy" id="3402493"/>
    <lineage>
        <taxon>Eukaryota</taxon>
        <taxon>Metazoa</taxon>
        <taxon>Ecdysozoa</taxon>
        <taxon>Arthropoda</taxon>
        <taxon>Hexapoda</taxon>
        <taxon>Insecta</taxon>
        <taxon>Pterygota</taxon>
        <taxon>Neoptera</taxon>
        <taxon>Endopterygota</taxon>
        <taxon>Coleoptera</taxon>
        <taxon>Polyphaga</taxon>
        <taxon>Cucujiformia</taxon>
        <taxon>Chrysomeloidea</taxon>
        <taxon>Chrysomelidae</taxon>
        <taxon>Galerucinae</taxon>
        <taxon>Alticini</taxon>
        <taxon>Psylliodes</taxon>
    </lineage>
</organism>
<dbReference type="AlphaFoldDB" id="A0A9P0CSY5"/>
<dbReference type="Gene3D" id="3.30.200.20">
    <property type="entry name" value="Phosphorylase Kinase, domain 1"/>
    <property type="match status" value="1"/>
</dbReference>
<sequence length="470" mass="55725">MSINDYEPLNILDNNTNSKIYKVRNKNTGEHFVWYTIDCENTSNQLINLQERFITRKELQHPNLLDFYDLIKENATFYLVVKYCKHGSLKDLMDIIYNDNKRFSEEFLCKILYQIAFTIKTIDITTNFDIKHIYFDEDYNVKFFNFDIANNETVKLKSQRISSLGALIFEICTLTKFSKKHFDKELKNCNNLYSKEFLCLLITTIKDSRDLKKNIDKVMCNSTLLLKITQWHKYKCFLKIDQPKCSKSNENIEDIYALQIEKLKEKEISLQQKEKMLKEMEHKLSIREKKVTSMEKLLRDNIKQAEETKNCNCSSRGPIKENLDSTYISCGDSVVMPTSKKLNVREIIKPATFTRTLSEKRIRFKGHSPLKDIDFNRRRSVRHTRFHKDVYVKNGEWTTCSEDTEKTEKKGTNKKCKQLFPTYENNSNVIVNKNVAKSLQWTEENKKYAFELLRLMNKENKPTDVKHTYL</sequence>
<dbReference type="OrthoDB" id="248923at2759"/>
<dbReference type="InterPro" id="IPR011009">
    <property type="entry name" value="Kinase-like_dom_sf"/>
</dbReference>
<dbReference type="EMBL" id="OV651831">
    <property type="protein sequence ID" value="CAH1105480.1"/>
    <property type="molecule type" value="Genomic_DNA"/>
</dbReference>
<name>A0A9P0CSY5_9CUCU</name>
<reference evidence="3" key="1">
    <citation type="submission" date="2022-01" db="EMBL/GenBank/DDBJ databases">
        <authorList>
            <person name="King R."/>
        </authorList>
    </citation>
    <scope>NUCLEOTIDE SEQUENCE</scope>
</reference>
<dbReference type="SMART" id="SM00220">
    <property type="entry name" value="S_TKc"/>
    <property type="match status" value="1"/>
</dbReference>
<keyword evidence="4" id="KW-1185">Reference proteome</keyword>
<keyword evidence="1" id="KW-0175">Coiled coil</keyword>
<evidence type="ECO:0000256" key="1">
    <source>
        <dbReference type="SAM" id="Coils"/>
    </source>
</evidence>